<evidence type="ECO:0000313" key="2">
    <source>
        <dbReference type="EMBL" id="EXG81845.1"/>
    </source>
</evidence>
<name>A0A010YNU6_9ACTN</name>
<comment type="caution">
    <text evidence="2">The sequence shown here is derived from an EMBL/GenBank/DDBJ whole genome shotgun (WGS) entry which is preliminary data.</text>
</comment>
<feature type="transmembrane region" description="Helical" evidence="1">
    <location>
        <begin position="41"/>
        <end position="62"/>
    </location>
</feature>
<organism evidence="2 3">
    <name type="scientific">Cryptosporangium arvum DSM 44712</name>
    <dbReference type="NCBI Taxonomy" id="927661"/>
    <lineage>
        <taxon>Bacteria</taxon>
        <taxon>Bacillati</taxon>
        <taxon>Actinomycetota</taxon>
        <taxon>Actinomycetes</taxon>
        <taxon>Cryptosporangiales</taxon>
        <taxon>Cryptosporangiaceae</taxon>
        <taxon>Cryptosporangium</taxon>
    </lineage>
</organism>
<keyword evidence="1" id="KW-1133">Transmembrane helix</keyword>
<reference evidence="2 3" key="1">
    <citation type="submission" date="2013-07" db="EMBL/GenBank/DDBJ databases">
        <authorList>
            <consortium name="DOE Joint Genome Institute"/>
            <person name="Eisen J."/>
            <person name="Huntemann M."/>
            <person name="Han J."/>
            <person name="Chen A."/>
            <person name="Kyrpides N."/>
            <person name="Mavromatis K."/>
            <person name="Markowitz V."/>
            <person name="Palaniappan K."/>
            <person name="Ivanova N."/>
            <person name="Schaumberg A."/>
            <person name="Pati A."/>
            <person name="Liolios K."/>
            <person name="Nordberg H.P."/>
            <person name="Cantor M.N."/>
            <person name="Hua S.X."/>
            <person name="Woyke T."/>
        </authorList>
    </citation>
    <scope>NUCLEOTIDE SEQUENCE [LARGE SCALE GENOMIC DNA]</scope>
    <source>
        <strain evidence="2 3">DSM 44712</strain>
    </source>
</reference>
<gene>
    <name evidence="2" type="ORF">CryarDRAFT_2966</name>
</gene>
<keyword evidence="1" id="KW-0472">Membrane</keyword>
<protein>
    <submittedName>
        <fullName evidence="2">Uncharacterized protein</fullName>
    </submittedName>
</protein>
<dbReference type="EMBL" id="JFBT01000001">
    <property type="protein sequence ID" value="EXG81845.1"/>
    <property type="molecule type" value="Genomic_DNA"/>
</dbReference>
<accession>A0A010YNU6</accession>
<dbReference type="AlphaFoldDB" id="A0A010YNU6"/>
<sequence>MPRGSVEGMRSSFVTTRAITTIVVSIILGVVLYQFSGDPRMSLFVFLATAFCGYMYTMISVATREE</sequence>
<proteinExistence type="predicted"/>
<dbReference type="Proteomes" id="UP000021053">
    <property type="component" value="Unassembled WGS sequence"/>
</dbReference>
<feature type="transmembrane region" description="Helical" evidence="1">
    <location>
        <begin position="12"/>
        <end position="35"/>
    </location>
</feature>
<keyword evidence="3" id="KW-1185">Reference proteome</keyword>
<keyword evidence="1" id="KW-0812">Transmembrane</keyword>
<dbReference type="HOGENOM" id="CLU_2823883_0_0_11"/>
<evidence type="ECO:0000313" key="3">
    <source>
        <dbReference type="Proteomes" id="UP000021053"/>
    </source>
</evidence>
<evidence type="ECO:0000256" key="1">
    <source>
        <dbReference type="SAM" id="Phobius"/>
    </source>
</evidence>